<keyword evidence="1" id="KW-0472">Membrane</keyword>
<dbReference type="InterPro" id="IPR008635">
    <property type="entry name" value="Coiled_stalk_dom"/>
</dbReference>
<feature type="domain" description="Trimeric autotransporter adhesin YadA-like stalk" evidence="2">
    <location>
        <begin position="193"/>
        <end position="229"/>
    </location>
</feature>
<keyword evidence="1" id="KW-0812">Transmembrane</keyword>
<dbReference type="Proteomes" id="UP000198900">
    <property type="component" value="Unassembled WGS sequence"/>
</dbReference>
<protein>
    <submittedName>
        <fullName evidence="4">Extended Signal Peptide of Type V secretion system</fullName>
    </submittedName>
</protein>
<dbReference type="InterPro" id="IPR024973">
    <property type="entry name" value="ESPR"/>
</dbReference>
<reference evidence="4" key="1">
    <citation type="submission" date="2016-10" db="EMBL/GenBank/DDBJ databases">
        <authorList>
            <person name="Varghese N."/>
            <person name="Submissions S."/>
        </authorList>
    </citation>
    <scope>NUCLEOTIDE SEQUENCE [LARGE SCALE GENOMIC DNA]</scope>
    <source>
        <strain evidence="4">YR281</strain>
    </source>
</reference>
<dbReference type="Pfam" id="PF13018">
    <property type="entry name" value="ESPR"/>
    <property type="match status" value="1"/>
</dbReference>
<comment type="caution">
    <text evidence="4">The sequence shown here is derived from an EMBL/GenBank/DDBJ whole genome shotgun (WGS) entry which is preliminary data.</text>
</comment>
<accession>A0A7Z7FL58</accession>
<dbReference type="SUPFAM" id="SSF101967">
    <property type="entry name" value="Adhesin YadA, collagen-binding domain"/>
    <property type="match status" value="1"/>
</dbReference>
<proteinExistence type="predicted"/>
<evidence type="ECO:0000313" key="5">
    <source>
        <dbReference type="Proteomes" id="UP000198900"/>
    </source>
</evidence>
<feature type="transmembrane region" description="Helical" evidence="1">
    <location>
        <begin position="34"/>
        <end position="54"/>
    </location>
</feature>
<dbReference type="InterPro" id="IPR011049">
    <property type="entry name" value="Serralysin-like_metalloprot_C"/>
</dbReference>
<organism evidence="4 5">
    <name type="scientific">Paraburkholderia steynii</name>
    <dbReference type="NCBI Taxonomy" id="1245441"/>
    <lineage>
        <taxon>Bacteria</taxon>
        <taxon>Pseudomonadati</taxon>
        <taxon>Pseudomonadota</taxon>
        <taxon>Betaproteobacteria</taxon>
        <taxon>Burkholderiales</taxon>
        <taxon>Burkholderiaceae</taxon>
        <taxon>Paraburkholderia</taxon>
    </lineage>
</organism>
<dbReference type="Pfam" id="PF05662">
    <property type="entry name" value="YadA_stalk"/>
    <property type="match status" value="1"/>
</dbReference>
<dbReference type="EMBL" id="FNDI01000021">
    <property type="protein sequence ID" value="SDI65749.1"/>
    <property type="molecule type" value="Genomic_DNA"/>
</dbReference>
<keyword evidence="1" id="KW-1133">Transmembrane helix</keyword>
<gene>
    <name evidence="4" type="ORF">SAMN04487926_12180</name>
</gene>
<evidence type="ECO:0000259" key="2">
    <source>
        <dbReference type="Pfam" id="PF05662"/>
    </source>
</evidence>
<dbReference type="Gene3D" id="2.150.10.10">
    <property type="entry name" value="Serralysin-like metalloprotease, C-terminal"/>
    <property type="match status" value="2"/>
</dbReference>
<name>A0A7Z7FL58_9BURK</name>
<dbReference type="RefSeq" id="WP_091785340.1">
    <property type="nucleotide sequence ID" value="NZ_FNDI01000021.1"/>
</dbReference>
<sequence>MNRSYRSVWNASTNTWTAVQENAKGRTKKSTRSTLLISAVTSLIGVAAATPAWASSIANNFCTPTNAGSGTWSNVAGCFTDAGAYNSLHNLGETVYGSYGYVPTNISFATIMGFAGQVNSLYGTALGANGVVTGAAQNSVALGAGSVATDPNTVSVGRVGNNPLYNVNVAGSDPTSVDATPMNQSLLGTLTRRITNMAAGINSTDAVNVSQLQGVTNALGGGAGINSTTGAVTAPTFVVGNNTYNNVSGAISDLNGRMAGGNKYFHANSGAADSLASGQDSLAVGPAQRQVVRQRRRLVTEQTHPVMVRRQWVFTRMPRAATRQR</sequence>
<feature type="domain" description="ESPR" evidence="3">
    <location>
        <begin position="1"/>
        <end position="49"/>
    </location>
</feature>
<evidence type="ECO:0000256" key="1">
    <source>
        <dbReference type="SAM" id="Phobius"/>
    </source>
</evidence>
<dbReference type="GO" id="GO:0019867">
    <property type="term" value="C:outer membrane"/>
    <property type="evidence" value="ECO:0007669"/>
    <property type="project" value="InterPro"/>
</dbReference>
<keyword evidence="5" id="KW-1185">Reference proteome</keyword>
<dbReference type="AlphaFoldDB" id="A0A7Z7FL58"/>
<evidence type="ECO:0000313" key="4">
    <source>
        <dbReference type="EMBL" id="SDI65749.1"/>
    </source>
</evidence>
<evidence type="ECO:0000259" key="3">
    <source>
        <dbReference type="Pfam" id="PF13018"/>
    </source>
</evidence>